<evidence type="ECO:0000313" key="7">
    <source>
        <dbReference type="Proteomes" id="UP000019484"/>
    </source>
</evidence>
<comment type="subcellular location">
    <subcellularLocation>
        <location evidence="1">Nucleus</location>
    </subcellularLocation>
</comment>
<dbReference type="Proteomes" id="UP000019484">
    <property type="component" value="Unassembled WGS sequence"/>
</dbReference>
<gene>
    <name evidence="6" type="ORF">A1O1_03368</name>
</gene>
<keyword evidence="4" id="KW-0804">Transcription</keyword>
<dbReference type="OrthoDB" id="5226580at2759"/>
<organism evidence="6 7">
    <name type="scientific">Capronia coronata CBS 617.96</name>
    <dbReference type="NCBI Taxonomy" id="1182541"/>
    <lineage>
        <taxon>Eukaryota</taxon>
        <taxon>Fungi</taxon>
        <taxon>Dikarya</taxon>
        <taxon>Ascomycota</taxon>
        <taxon>Pezizomycotina</taxon>
        <taxon>Eurotiomycetes</taxon>
        <taxon>Chaetothyriomycetidae</taxon>
        <taxon>Chaetothyriales</taxon>
        <taxon>Herpotrichiellaceae</taxon>
        <taxon>Capronia</taxon>
    </lineage>
</organism>
<sequence>MDPGPGQFNHNGGLADVDNGEIRAELYHPVVSSSRHQAVYVTALLTCDNPLTRPRCQCYNLQNPQMMNLVHLASAMLLGLALNRPPQPSVWRTACTFLDAHKVLHGTSFKEGARTTDERRAALAVYYFTSRLPCCEPLRWNPYLDECCDVLTAATEYSTDVYLVHSIRIQRIVDKYLSPGCLSLTGFGGRLPIRTYVKCFEDDFESYERTLPPELKESSFAQMYKQSALIILYEPVLTMERDEAIQKAEALHACVEHIRLFYDSFAAQPPGSLQLLPFLEWLPVLYAHLVLARLSFLVADGWDLQCFRSSSMSFSAVADRLMAQLQSAAQQSLVQSQQSSEIPVCFSHYIDKLRLWKKWYENKLKTEVEVQPSTTPDVGAAFSAYDFSVEGFFGGFEDLVGQDFIGDWNSSFQD</sequence>
<keyword evidence="5" id="KW-0539">Nucleus</keyword>
<dbReference type="GO" id="GO:0005634">
    <property type="term" value="C:nucleus"/>
    <property type="evidence" value="ECO:0007669"/>
    <property type="project" value="UniProtKB-SubCell"/>
</dbReference>
<evidence type="ECO:0000256" key="2">
    <source>
        <dbReference type="ARBA" id="ARBA00023015"/>
    </source>
</evidence>
<dbReference type="EMBL" id="AMWN01000003">
    <property type="protein sequence ID" value="EXJ90269.1"/>
    <property type="molecule type" value="Genomic_DNA"/>
</dbReference>
<keyword evidence="2" id="KW-0805">Transcription regulation</keyword>
<dbReference type="GeneID" id="19158262"/>
<dbReference type="HOGENOM" id="CLU_663918_0_0_1"/>
<dbReference type="PANTHER" id="PTHR31845">
    <property type="entry name" value="FINGER DOMAIN PROTEIN, PUTATIVE-RELATED"/>
    <property type="match status" value="1"/>
</dbReference>
<keyword evidence="3" id="KW-0238">DNA-binding</keyword>
<evidence type="ECO:0000313" key="6">
    <source>
        <dbReference type="EMBL" id="EXJ90269.1"/>
    </source>
</evidence>
<evidence type="ECO:0008006" key="8">
    <source>
        <dbReference type="Google" id="ProtNLM"/>
    </source>
</evidence>
<protein>
    <recommendedName>
        <fullName evidence="8">Transcription factor domain-containing protein</fullName>
    </recommendedName>
</protein>
<evidence type="ECO:0000256" key="4">
    <source>
        <dbReference type="ARBA" id="ARBA00023163"/>
    </source>
</evidence>
<reference evidence="6 7" key="1">
    <citation type="submission" date="2013-03" db="EMBL/GenBank/DDBJ databases">
        <title>The Genome Sequence of Capronia coronata CBS 617.96.</title>
        <authorList>
            <consortium name="The Broad Institute Genomics Platform"/>
            <person name="Cuomo C."/>
            <person name="de Hoog S."/>
            <person name="Gorbushina A."/>
            <person name="Walker B."/>
            <person name="Young S.K."/>
            <person name="Zeng Q."/>
            <person name="Gargeya S."/>
            <person name="Fitzgerald M."/>
            <person name="Haas B."/>
            <person name="Abouelleil A."/>
            <person name="Allen A.W."/>
            <person name="Alvarado L."/>
            <person name="Arachchi H.M."/>
            <person name="Berlin A.M."/>
            <person name="Chapman S.B."/>
            <person name="Gainer-Dewar J."/>
            <person name="Goldberg J."/>
            <person name="Griggs A."/>
            <person name="Gujja S."/>
            <person name="Hansen M."/>
            <person name="Howarth C."/>
            <person name="Imamovic A."/>
            <person name="Ireland A."/>
            <person name="Larimer J."/>
            <person name="McCowan C."/>
            <person name="Murphy C."/>
            <person name="Pearson M."/>
            <person name="Poon T.W."/>
            <person name="Priest M."/>
            <person name="Roberts A."/>
            <person name="Saif S."/>
            <person name="Shea T."/>
            <person name="Sisk P."/>
            <person name="Sykes S."/>
            <person name="Wortman J."/>
            <person name="Nusbaum C."/>
            <person name="Birren B."/>
        </authorList>
    </citation>
    <scope>NUCLEOTIDE SEQUENCE [LARGE SCALE GENOMIC DNA]</scope>
    <source>
        <strain evidence="6 7">CBS 617.96</strain>
    </source>
</reference>
<dbReference type="RefSeq" id="XP_007722463.1">
    <property type="nucleotide sequence ID" value="XM_007724273.1"/>
</dbReference>
<comment type="caution">
    <text evidence="6">The sequence shown here is derived from an EMBL/GenBank/DDBJ whole genome shotgun (WGS) entry which is preliminary data.</text>
</comment>
<proteinExistence type="predicted"/>
<evidence type="ECO:0000256" key="5">
    <source>
        <dbReference type="ARBA" id="ARBA00023242"/>
    </source>
</evidence>
<accession>W9Z6X4</accession>
<evidence type="ECO:0000256" key="1">
    <source>
        <dbReference type="ARBA" id="ARBA00004123"/>
    </source>
</evidence>
<dbReference type="PANTHER" id="PTHR31845:SF10">
    <property type="entry name" value="ZN(II)2CYS6 TRANSCRIPTION FACTOR (EUROFUNG)"/>
    <property type="match status" value="1"/>
</dbReference>
<name>W9Z6X4_9EURO</name>
<dbReference type="AlphaFoldDB" id="W9Z6X4"/>
<keyword evidence="7" id="KW-1185">Reference proteome</keyword>
<dbReference type="GO" id="GO:0000976">
    <property type="term" value="F:transcription cis-regulatory region binding"/>
    <property type="evidence" value="ECO:0007669"/>
    <property type="project" value="TreeGrafter"/>
</dbReference>
<evidence type="ECO:0000256" key="3">
    <source>
        <dbReference type="ARBA" id="ARBA00023125"/>
    </source>
</evidence>
<dbReference type="InterPro" id="IPR051089">
    <property type="entry name" value="prtT"/>
</dbReference>
<dbReference type="GO" id="GO:0000981">
    <property type="term" value="F:DNA-binding transcription factor activity, RNA polymerase II-specific"/>
    <property type="evidence" value="ECO:0007669"/>
    <property type="project" value="TreeGrafter"/>
</dbReference>
<dbReference type="STRING" id="1182541.W9Z6X4"/>